<protein>
    <submittedName>
        <fullName evidence="1">Uncharacterized protein</fullName>
    </submittedName>
</protein>
<evidence type="ECO:0000313" key="2">
    <source>
        <dbReference type="Proteomes" id="UP000004561"/>
    </source>
</evidence>
<organism evidence="1 2">
    <name type="scientific">Helicobacter pylori Hp P-4</name>
    <dbReference type="NCBI Taxonomy" id="992075"/>
    <lineage>
        <taxon>Bacteria</taxon>
        <taxon>Pseudomonadati</taxon>
        <taxon>Campylobacterota</taxon>
        <taxon>Epsilonproteobacteria</taxon>
        <taxon>Campylobacterales</taxon>
        <taxon>Helicobacteraceae</taxon>
        <taxon>Helicobacter</taxon>
    </lineage>
</organism>
<gene>
    <name evidence="1" type="ORF">HPHPP4_1301</name>
</gene>
<reference evidence="1 2" key="1">
    <citation type="journal article" date="2013" name="Pathog. Dis.">
        <title>Genome sequences of 65 Helicobacter pylori strains isolated from asymptomatic individuals and patients with gastric cancer, peptic ulcer disease, or gastritis.</title>
        <authorList>
            <person name="Blanchard T.G."/>
            <person name="Czinn S.J."/>
            <person name="Correa P."/>
            <person name="Nakazawa T."/>
            <person name="Keelan M."/>
            <person name="Morningstar L."/>
            <person name="Santana-Cruz I."/>
            <person name="Maroo A."/>
            <person name="McCracken C."/>
            <person name="Shefchek K."/>
            <person name="Daugherty S."/>
            <person name="Song Y."/>
            <person name="Fraser C.M."/>
            <person name="Fricke W.F."/>
        </authorList>
    </citation>
    <scope>NUCLEOTIDE SEQUENCE [LARGE SCALE GENOMIC DNA]</scope>
    <source>
        <strain evidence="1 2">Hp P-4</strain>
    </source>
</reference>
<name>J0PRN8_HELPX</name>
<dbReference type="Proteomes" id="UP000004561">
    <property type="component" value="Unassembled WGS sequence"/>
</dbReference>
<dbReference type="EMBL" id="AKPL01000004">
    <property type="protein sequence ID" value="EJC01291.1"/>
    <property type="molecule type" value="Genomic_DNA"/>
</dbReference>
<accession>J0PRN8</accession>
<dbReference type="AlphaFoldDB" id="J0PRN8"/>
<dbReference type="PATRIC" id="fig|992075.3.peg.1268"/>
<evidence type="ECO:0000313" key="1">
    <source>
        <dbReference type="EMBL" id="EJC01291.1"/>
    </source>
</evidence>
<sequence>MLQIFATKEKPRNYYLRWRDYSLKNLKMPKSVFKTPKI</sequence>
<comment type="caution">
    <text evidence="1">The sequence shown here is derived from an EMBL/GenBank/DDBJ whole genome shotgun (WGS) entry which is preliminary data.</text>
</comment>
<proteinExistence type="predicted"/>